<reference evidence="1 2" key="1">
    <citation type="journal article" date="2018" name="Environ. Microbiol.">
        <title>Novel energy conservation strategies and behaviour of Pelotomaculum schinkii driving syntrophic propionate catabolism.</title>
        <authorList>
            <person name="Hidalgo-Ahumada C.A.P."/>
            <person name="Nobu M.K."/>
            <person name="Narihiro T."/>
            <person name="Tamaki H."/>
            <person name="Liu W.T."/>
            <person name="Kamagata Y."/>
            <person name="Stams A.J.M."/>
            <person name="Imachi H."/>
            <person name="Sousa D.Z."/>
        </authorList>
    </citation>
    <scope>NUCLEOTIDE SEQUENCE [LARGE SCALE GENOMIC DNA]</scope>
    <source>
        <strain evidence="1 2">HH</strain>
    </source>
</reference>
<dbReference type="EMBL" id="QFGA01000003">
    <property type="protein sequence ID" value="TEB04831.1"/>
    <property type="molecule type" value="Genomic_DNA"/>
</dbReference>
<dbReference type="AlphaFoldDB" id="A0A4Y7R857"/>
<evidence type="ECO:0000313" key="2">
    <source>
        <dbReference type="Proteomes" id="UP000298324"/>
    </source>
</evidence>
<gene>
    <name evidence="1" type="ORF">Psch_03593</name>
</gene>
<dbReference type="RefSeq" id="WP_134219543.1">
    <property type="nucleotide sequence ID" value="NZ_QFGA01000003.1"/>
</dbReference>
<dbReference type="Proteomes" id="UP000298324">
    <property type="component" value="Unassembled WGS sequence"/>
</dbReference>
<sequence>MFQCLKRVVYQVSDLEKANAARPDRSNFQALSLLMKRVAKGCLTELVAEIYATEGELLTAGSKKLEPIINGYKELLHKAGRERELIFTLVAFVIYWRRILIWIRREPASLQC</sequence>
<protein>
    <submittedName>
        <fullName evidence="1">Uncharacterized protein</fullName>
    </submittedName>
</protein>
<proteinExistence type="predicted"/>
<evidence type="ECO:0000313" key="1">
    <source>
        <dbReference type="EMBL" id="TEB04831.1"/>
    </source>
</evidence>
<accession>A0A4Y7R857</accession>
<keyword evidence="2" id="KW-1185">Reference proteome</keyword>
<comment type="caution">
    <text evidence="1">The sequence shown here is derived from an EMBL/GenBank/DDBJ whole genome shotgun (WGS) entry which is preliminary data.</text>
</comment>
<name>A0A4Y7R857_9FIRM</name>
<organism evidence="1 2">
    <name type="scientific">Pelotomaculum schinkii</name>
    <dbReference type="NCBI Taxonomy" id="78350"/>
    <lineage>
        <taxon>Bacteria</taxon>
        <taxon>Bacillati</taxon>
        <taxon>Bacillota</taxon>
        <taxon>Clostridia</taxon>
        <taxon>Eubacteriales</taxon>
        <taxon>Desulfotomaculaceae</taxon>
        <taxon>Pelotomaculum</taxon>
    </lineage>
</organism>